<dbReference type="AlphaFoldDB" id="A0ABD2NXD5"/>
<evidence type="ECO:0000313" key="1">
    <source>
        <dbReference type="EMBL" id="KAL3283357.1"/>
    </source>
</evidence>
<accession>A0ABD2NXD5</accession>
<protein>
    <submittedName>
        <fullName evidence="1">Uncharacterized protein</fullName>
    </submittedName>
</protein>
<name>A0ABD2NXD5_9CUCU</name>
<gene>
    <name evidence="1" type="ORF">HHI36_006505</name>
</gene>
<evidence type="ECO:0000313" key="2">
    <source>
        <dbReference type="Proteomes" id="UP001516400"/>
    </source>
</evidence>
<organism evidence="1 2">
    <name type="scientific">Cryptolaemus montrouzieri</name>
    <dbReference type="NCBI Taxonomy" id="559131"/>
    <lineage>
        <taxon>Eukaryota</taxon>
        <taxon>Metazoa</taxon>
        <taxon>Ecdysozoa</taxon>
        <taxon>Arthropoda</taxon>
        <taxon>Hexapoda</taxon>
        <taxon>Insecta</taxon>
        <taxon>Pterygota</taxon>
        <taxon>Neoptera</taxon>
        <taxon>Endopterygota</taxon>
        <taxon>Coleoptera</taxon>
        <taxon>Polyphaga</taxon>
        <taxon>Cucujiformia</taxon>
        <taxon>Coccinelloidea</taxon>
        <taxon>Coccinellidae</taxon>
        <taxon>Scymninae</taxon>
        <taxon>Scymnini</taxon>
        <taxon>Cryptolaemus</taxon>
    </lineage>
</organism>
<dbReference type="EMBL" id="JABFTP020000144">
    <property type="protein sequence ID" value="KAL3283357.1"/>
    <property type="molecule type" value="Genomic_DNA"/>
</dbReference>
<dbReference type="Proteomes" id="UP001516400">
    <property type="component" value="Unassembled WGS sequence"/>
</dbReference>
<reference evidence="1 2" key="1">
    <citation type="journal article" date="2021" name="BMC Biol.">
        <title>Horizontally acquired antibacterial genes associated with adaptive radiation of ladybird beetles.</title>
        <authorList>
            <person name="Li H.S."/>
            <person name="Tang X.F."/>
            <person name="Huang Y.H."/>
            <person name="Xu Z.Y."/>
            <person name="Chen M.L."/>
            <person name="Du X.Y."/>
            <person name="Qiu B.Y."/>
            <person name="Chen P.T."/>
            <person name="Zhang W."/>
            <person name="Slipinski A."/>
            <person name="Escalona H.E."/>
            <person name="Waterhouse R.M."/>
            <person name="Zwick A."/>
            <person name="Pang H."/>
        </authorList>
    </citation>
    <scope>NUCLEOTIDE SEQUENCE [LARGE SCALE GENOMIC DNA]</scope>
    <source>
        <strain evidence="1">SYSU2018</strain>
    </source>
</reference>
<comment type="caution">
    <text evidence="1">The sequence shown here is derived from an EMBL/GenBank/DDBJ whole genome shotgun (WGS) entry which is preliminary data.</text>
</comment>
<sequence>MSKIGEDIDKVLKNVDSLVSDHSASMDVASVDVSNSKESIIQLINRVSPFIDQMIRGCSSGPAPELSSSAVSNGIDLALKNTFQAPNSTNKSTSDFPQQRGIPLVESQPDLGVKNPDSPNLVNFTVIRGSGGLSSLLQAKGRLWFWIRGLARDTNINQVVDYVNK</sequence>
<proteinExistence type="predicted"/>
<keyword evidence="2" id="KW-1185">Reference proteome</keyword>